<dbReference type="Gene3D" id="1.10.630.10">
    <property type="entry name" value="Cytochrome P450"/>
    <property type="match status" value="2"/>
</dbReference>
<dbReference type="Pfam" id="PF00067">
    <property type="entry name" value="p450"/>
    <property type="match status" value="2"/>
</dbReference>
<reference evidence="2" key="1">
    <citation type="submission" date="2021-06" db="EMBL/GenBank/DDBJ databases">
        <authorList>
            <person name="Kallberg Y."/>
            <person name="Tangrot J."/>
            <person name="Rosling A."/>
        </authorList>
    </citation>
    <scope>NUCLEOTIDE SEQUENCE</scope>
    <source>
        <strain evidence="2">FL130A</strain>
    </source>
</reference>
<sequence>MISLIKTLASFGITGCLEFLAVAILFYILIYYYNYFTRENPLPCPFPLPVVGSLYQNPGHMANWIQDLHKKHGDMFEIWVGSQRQIFLNNADLIAKTTLPSSKTAFVIRYSHDSGLEEWGDTTGISFNRVPWSWRYNRRLIFDAVNSLSFLNEFTRMMQQYFGGLETYWKEIGFDKPQDIQIWVNRFISDMLYLTTTGKNLNFMAKHFNSLSKDKKVDISTSDSEMIAKFTSNAFAFFVQHVGRDKEVAKKIQEEIDKVFPGDPNSEFSYEDFKQLEYIEAALNESMRLHSTAPIMFRTNNERTEVGGFSWKTDTQSKATSPDPASTTSPSTVVVVVSGVTSTIVTTPTNKNIPQLINDVNNLVSGVFTTIASTPTPTTPSIATSSTVKLISTAQAEAVNSADANPQNTQTTVVVVAGGSTPTSISNAYDSLGLSLSQFNELNEKGSIKYVNLARTRATTVYELTARIIRWSKPKISQKRSPRYRSYTIKAETESLAIPQVNTKNNEFSYVTNESG</sequence>
<dbReference type="PANTHER" id="PTHR24301:SF2">
    <property type="entry name" value="THROMBOXANE-A SYNTHASE"/>
    <property type="match status" value="1"/>
</dbReference>
<keyword evidence="1" id="KW-1133">Transmembrane helix</keyword>
<dbReference type="GO" id="GO:0005506">
    <property type="term" value="F:iron ion binding"/>
    <property type="evidence" value="ECO:0007669"/>
    <property type="project" value="InterPro"/>
</dbReference>
<dbReference type="EMBL" id="CAJVPS010000911">
    <property type="protein sequence ID" value="CAG8515250.1"/>
    <property type="molecule type" value="Genomic_DNA"/>
</dbReference>
<dbReference type="Proteomes" id="UP000789508">
    <property type="component" value="Unassembled WGS sequence"/>
</dbReference>
<dbReference type="GO" id="GO:0004497">
    <property type="term" value="F:monooxygenase activity"/>
    <property type="evidence" value="ECO:0007669"/>
    <property type="project" value="InterPro"/>
</dbReference>
<comment type="caution">
    <text evidence="2">The sequence shown here is derived from an EMBL/GenBank/DDBJ whole genome shotgun (WGS) entry which is preliminary data.</text>
</comment>
<name>A0A9N9F7P5_9GLOM</name>
<keyword evidence="1" id="KW-0472">Membrane</keyword>
<protein>
    <submittedName>
        <fullName evidence="2">1007_t:CDS:1</fullName>
    </submittedName>
</protein>
<gene>
    <name evidence="2" type="ORF">ALEPTO_LOCUS4182</name>
</gene>
<dbReference type="PANTHER" id="PTHR24301">
    <property type="entry name" value="THROMBOXANE-A SYNTHASE"/>
    <property type="match status" value="1"/>
</dbReference>
<feature type="transmembrane region" description="Helical" evidence="1">
    <location>
        <begin position="7"/>
        <end position="33"/>
    </location>
</feature>
<dbReference type="AlphaFoldDB" id="A0A9N9F7P5"/>
<dbReference type="OrthoDB" id="1470350at2759"/>
<organism evidence="2 3">
    <name type="scientific">Ambispora leptoticha</name>
    <dbReference type="NCBI Taxonomy" id="144679"/>
    <lineage>
        <taxon>Eukaryota</taxon>
        <taxon>Fungi</taxon>
        <taxon>Fungi incertae sedis</taxon>
        <taxon>Mucoromycota</taxon>
        <taxon>Glomeromycotina</taxon>
        <taxon>Glomeromycetes</taxon>
        <taxon>Archaeosporales</taxon>
        <taxon>Ambisporaceae</taxon>
        <taxon>Ambispora</taxon>
    </lineage>
</organism>
<evidence type="ECO:0000256" key="1">
    <source>
        <dbReference type="SAM" id="Phobius"/>
    </source>
</evidence>
<accession>A0A9N9F7P5</accession>
<keyword evidence="1" id="KW-0812">Transmembrane</keyword>
<evidence type="ECO:0000313" key="2">
    <source>
        <dbReference type="EMBL" id="CAG8515250.1"/>
    </source>
</evidence>
<evidence type="ECO:0000313" key="3">
    <source>
        <dbReference type="Proteomes" id="UP000789508"/>
    </source>
</evidence>
<proteinExistence type="predicted"/>
<dbReference type="SUPFAM" id="SSF48264">
    <property type="entry name" value="Cytochrome P450"/>
    <property type="match status" value="1"/>
</dbReference>
<dbReference type="InterPro" id="IPR001128">
    <property type="entry name" value="Cyt_P450"/>
</dbReference>
<dbReference type="GO" id="GO:0016705">
    <property type="term" value="F:oxidoreductase activity, acting on paired donors, with incorporation or reduction of molecular oxygen"/>
    <property type="evidence" value="ECO:0007669"/>
    <property type="project" value="InterPro"/>
</dbReference>
<dbReference type="InterPro" id="IPR036396">
    <property type="entry name" value="Cyt_P450_sf"/>
</dbReference>
<dbReference type="GO" id="GO:0020037">
    <property type="term" value="F:heme binding"/>
    <property type="evidence" value="ECO:0007669"/>
    <property type="project" value="InterPro"/>
</dbReference>
<keyword evidence="3" id="KW-1185">Reference proteome</keyword>